<dbReference type="Gene3D" id="3.30.200.20">
    <property type="entry name" value="Phosphorylase Kinase, domain 1"/>
    <property type="match status" value="1"/>
</dbReference>
<accession>A0A085WLL6</accession>
<dbReference type="InterPro" id="IPR011009">
    <property type="entry name" value="Kinase-like_dom_sf"/>
</dbReference>
<dbReference type="Pfam" id="PF00069">
    <property type="entry name" value="Pkinase"/>
    <property type="match status" value="1"/>
</dbReference>
<comment type="catalytic activity">
    <reaction evidence="8">
        <text>L-threonyl-[protein] + ATP = O-phospho-L-threonyl-[protein] + ADP + H(+)</text>
        <dbReference type="Rhea" id="RHEA:46608"/>
        <dbReference type="Rhea" id="RHEA-COMP:11060"/>
        <dbReference type="Rhea" id="RHEA-COMP:11605"/>
        <dbReference type="ChEBI" id="CHEBI:15378"/>
        <dbReference type="ChEBI" id="CHEBI:30013"/>
        <dbReference type="ChEBI" id="CHEBI:30616"/>
        <dbReference type="ChEBI" id="CHEBI:61977"/>
        <dbReference type="ChEBI" id="CHEBI:456216"/>
        <dbReference type="EC" id="2.7.11.1"/>
    </reaction>
</comment>
<name>A0A085WLL6_9BACT</name>
<feature type="domain" description="Protein kinase" evidence="12">
    <location>
        <begin position="1"/>
        <end position="253"/>
    </location>
</feature>
<dbReference type="EC" id="2.7.11.1" evidence="1"/>
<dbReference type="InterPro" id="IPR000421">
    <property type="entry name" value="FA58C"/>
</dbReference>
<dbReference type="PROSITE" id="PS50022">
    <property type="entry name" value="FA58C_3"/>
    <property type="match status" value="1"/>
</dbReference>
<dbReference type="PROSITE" id="PS50011">
    <property type="entry name" value="PROTEIN_KINASE_DOM"/>
    <property type="match status" value="1"/>
</dbReference>
<dbReference type="AlphaFoldDB" id="A0A085WLL6"/>
<dbReference type="GO" id="GO:0004674">
    <property type="term" value="F:protein serine/threonine kinase activity"/>
    <property type="evidence" value="ECO:0007669"/>
    <property type="project" value="UniProtKB-KW"/>
</dbReference>
<evidence type="ECO:0000256" key="10">
    <source>
        <dbReference type="SAM" id="MobiDB-lite"/>
    </source>
</evidence>
<organism evidence="14 15">
    <name type="scientific">Hyalangium minutum</name>
    <dbReference type="NCBI Taxonomy" id="394096"/>
    <lineage>
        <taxon>Bacteria</taxon>
        <taxon>Pseudomonadati</taxon>
        <taxon>Myxococcota</taxon>
        <taxon>Myxococcia</taxon>
        <taxon>Myxococcales</taxon>
        <taxon>Cystobacterineae</taxon>
        <taxon>Archangiaceae</taxon>
        <taxon>Hyalangium</taxon>
    </lineage>
</organism>
<keyword evidence="5" id="KW-0418">Kinase</keyword>
<comment type="catalytic activity">
    <reaction evidence="9">
        <text>L-seryl-[protein] + ATP = O-phospho-L-seryl-[protein] + ADP + H(+)</text>
        <dbReference type="Rhea" id="RHEA:17989"/>
        <dbReference type="Rhea" id="RHEA-COMP:9863"/>
        <dbReference type="Rhea" id="RHEA-COMP:11604"/>
        <dbReference type="ChEBI" id="CHEBI:15378"/>
        <dbReference type="ChEBI" id="CHEBI:29999"/>
        <dbReference type="ChEBI" id="CHEBI:30616"/>
        <dbReference type="ChEBI" id="CHEBI:83421"/>
        <dbReference type="ChEBI" id="CHEBI:456216"/>
        <dbReference type="EC" id="2.7.11.1"/>
    </reaction>
</comment>
<keyword evidence="11" id="KW-0472">Membrane</keyword>
<keyword evidence="11" id="KW-1133">Transmembrane helix</keyword>
<keyword evidence="4" id="KW-0547">Nucleotide-binding</keyword>
<evidence type="ECO:0000313" key="15">
    <source>
        <dbReference type="Proteomes" id="UP000028725"/>
    </source>
</evidence>
<dbReference type="SUPFAM" id="SSF56112">
    <property type="entry name" value="Protein kinase-like (PK-like)"/>
    <property type="match status" value="1"/>
</dbReference>
<evidence type="ECO:0000256" key="6">
    <source>
        <dbReference type="ARBA" id="ARBA00022840"/>
    </source>
</evidence>
<dbReference type="Gene3D" id="1.10.510.10">
    <property type="entry name" value="Transferase(Phosphotransferase) domain 1"/>
    <property type="match status" value="1"/>
</dbReference>
<dbReference type="Proteomes" id="UP000028725">
    <property type="component" value="Unassembled WGS sequence"/>
</dbReference>
<dbReference type="GO" id="GO:0005524">
    <property type="term" value="F:ATP binding"/>
    <property type="evidence" value="ECO:0007669"/>
    <property type="project" value="UniProtKB-KW"/>
</dbReference>
<evidence type="ECO:0000259" key="13">
    <source>
        <dbReference type="PROSITE" id="PS50022"/>
    </source>
</evidence>
<dbReference type="STRING" id="394096.DB31_7816"/>
<evidence type="ECO:0000313" key="14">
    <source>
        <dbReference type="EMBL" id="KFE68579.1"/>
    </source>
</evidence>
<protein>
    <recommendedName>
        <fullName evidence="1">non-specific serine/threonine protein kinase</fullName>
        <ecNumber evidence="1">2.7.11.1</ecNumber>
    </recommendedName>
</protein>
<proteinExistence type="predicted"/>
<evidence type="ECO:0000256" key="2">
    <source>
        <dbReference type="ARBA" id="ARBA00022527"/>
    </source>
</evidence>
<dbReference type="PANTHER" id="PTHR24363:SF0">
    <property type="entry name" value="SERINE_THREONINE KINASE LIKE DOMAIN CONTAINING 1"/>
    <property type="match status" value="1"/>
</dbReference>
<evidence type="ECO:0000259" key="12">
    <source>
        <dbReference type="PROSITE" id="PS50011"/>
    </source>
</evidence>
<dbReference type="InterPro" id="IPR000719">
    <property type="entry name" value="Prot_kinase_dom"/>
</dbReference>
<keyword evidence="11" id="KW-0812">Transmembrane</keyword>
<keyword evidence="7" id="KW-0675">Receptor</keyword>
<evidence type="ECO:0000256" key="7">
    <source>
        <dbReference type="ARBA" id="ARBA00023170"/>
    </source>
</evidence>
<evidence type="ECO:0000256" key="9">
    <source>
        <dbReference type="ARBA" id="ARBA00048679"/>
    </source>
</evidence>
<keyword evidence="3" id="KW-0808">Transferase</keyword>
<evidence type="ECO:0000256" key="5">
    <source>
        <dbReference type="ARBA" id="ARBA00022777"/>
    </source>
</evidence>
<feature type="domain" description="F5/8 type C" evidence="13">
    <location>
        <begin position="327"/>
        <end position="479"/>
    </location>
</feature>
<dbReference type="InterPro" id="IPR008979">
    <property type="entry name" value="Galactose-bd-like_sf"/>
</dbReference>
<evidence type="ECO:0000256" key="3">
    <source>
        <dbReference type="ARBA" id="ARBA00022679"/>
    </source>
</evidence>
<keyword evidence="15" id="KW-1185">Reference proteome</keyword>
<dbReference type="SMART" id="SM00220">
    <property type="entry name" value="S_TKc"/>
    <property type="match status" value="1"/>
</dbReference>
<keyword evidence="2" id="KW-0723">Serine/threonine-protein kinase</keyword>
<dbReference type="EMBL" id="JMCB01000006">
    <property type="protein sequence ID" value="KFE68579.1"/>
    <property type="molecule type" value="Genomic_DNA"/>
</dbReference>
<evidence type="ECO:0000256" key="8">
    <source>
        <dbReference type="ARBA" id="ARBA00047899"/>
    </source>
</evidence>
<evidence type="ECO:0000256" key="1">
    <source>
        <dbReference type="ARBA" id="ARBA00012513"/>
    </source>
</evidence>
<evidence type="ECO:0000256" key="11">
    <source>
        <dbReference type="SAM" id="Phobius"/>
    </source>
</evidence>
<dbReference type="Gene3D" id="2.60.120.260">
    <property type="entry name" value="Galactose-binding domain-like"/>
    <property type="match status" value="1"/>
</dbReference>
<feature type="compositionally biased region" description="Pro residues" evidence="10">
    <location>
        <begin position="292"/>
        <end position="308"/>
    </location>
</feature>
<gene>
    <name evidence="14" type="ORF">DB31_7816</name>
</gene>
<dbReference type="Pfam" id="PF00754">
    <property type="entry name" value="F5_F8_type_C"/>
    <property type="match status" value="1"/>
</dbReference>
<reference evidence="14 15" key="1">
    <citation type="submission" date="2014-04" db="EMBL/GenBank/DDBJ databases">
        <title>Genome assembly of Hyalangium minutum DSM 14724.</title>
        <authorList>
            <person name="Sharma G."/>
            <person name="Subramanian S."/>
        </authorList>
    </citation>
    <scope>NUCLEOTIDE SEQUENCE [LARGE SCALE GENOMIC DNA]</scope>
    <source>
        <strain evidence="14 15">DSM 14724</strain>
    </source>
</reference>
<feature type="region of interest" description="Disordered" evidence="10">
    <location>
        <begin position="278"/>
        <end position="333"/>
    </location>
</feature>
<keyword evidence="6" id="KW-0067">ATP-binding</keyword>
<dbReference type="PANTHER" id="PTHR24363">
    <property type="entry name" value="SERINE/THREONINE PROTEIN KINASE"/>
    <property type="match status" value="1"/>
</dbReference>
<dbReference type="SUPFAM" id="SSF49785">
    <property type="entry name" value="Galactose-binding domain-like"/>
    <property type="match status" value="1"/>
</dbReference>
<evidence type="ECO:0000256" key="4">
    <source>
        <dbReference type="ARBA" id="ARBA00022741"/>
    </source>
</evidence>
<sequence>MRQVLGQRGAARTYLADDAEGLVVLKELSFSTEPSATTLQAFHQEARQLQGLTHPRIPRYLDLLQLGLGSGTRLYLVQEFIEGTPLETELAGRHSTELEARELARQVLDILRYLQSRSPRVFHGDLKPANLIRRADGALFLVDFGAAWVRGGASSEASRYTPPDQTHGELDAATDLFGLGVTLVDALSWDPAWKQQKLTSSEKLAASVDVTPPFREFLARLTSVDPALRFASAPNALRDLEAPEQTHRPHARRLKRVALAAGAALLIFGAGFATGRVTAHSTPEHPRSRWATPPPRSPATLLPPPQPLPARGSGSLHPPDMMDTPSAEQPSLQVQEQWAPDHQPRDCEFAGYASASASGFYETGGASAAFDRNRATAWRSNQSTGAWVQVDLSRDYTLTGMVLDWAWETRFGPSAKSTVTTSLDGVRWSALHSVINEPQDNNVPRRVWFPQRVARYVRFMGTDWNGGWGLLRSLELYGPECPLPRPSMLQDIADSPR</sequence>
<comment type="caution">
    <text evidence="14">The sequence shown here is derived from an EMBL/GenBank/DDBJ whole genome shotgun (WGS) entry which is preliminary data.</text>
</comment>
<feature type="transmembrane region" description="Helical" evidence="11">
    <location>
        <begin position="257"/>
        <end position="279"/>
    </location>
</feature>